<comment type="caution">
    <text evidence="3">The sequence shown here is derived from an EMBL/GenBank/DDBJ whole genome shotgun (WGS) entry which is preliminary data.</text>
</comment>
<dbReference type="RefSeq" id="WP_344600369.1">
    <property type="nucleotide sequence ID" value="NZ_BAAAHE010000001.1"/>
</dbReference>
<dbReference type="Gene3D" id="3.40.50.1820">
    <property type="entry name" value="alpha/beta hydrolase"/>
    <property type="match status" value="1"/>
</dbReference>
<gene>
    <name evidence="3" type="ORF">GCM10009547_00580</name>
</gene>
<dbReference type="PANTHER" id="PTHR43329">
    <property type="entry name" value="EPOXIDE HYDROLASE"/>
    <property type="match status" value="1"/>
</dbReference>
<dbReference type="Pfam" id="PF00561">
    <property type="entry name" value="Abhydrolase_1"/>
    <property type="match status" value="1"/>
</dbReference>
<evidence type="ECO:0000313" key="4">
    <source>
        <dbReference type="Proteomes" id="UP001500957"/>
    </source>
</evidence>
<evidence type="ECO:0000259" key="2">
    <source>
        <dbReference type="Pfam" id="PF00561"/>
    </source>
</evidence>
<evidence type="ECO:0000256" key="1">
    <source>
        <dbReference type="ARBA" id="ARBA00022801"/>
    </source>
</evidence>
<dbReference type="Proteomes" id="UP001500957">
    <property type="component" value="Unassembled WGS sequence"/>
</dbReference>
<sequence>MRSDGSSPADVAWALEGPWTHRQIAANGARFHVAEVGEGPLVLLLHGFPTFWWTWRHQLVALADAGYRAVAMDLRGYGGSDKTPRGYDPMTLTGDVAGVVQSLGEAEATIVGHGWGGLLAWTSAVFEPKVVRRLAAVSAPHPRRMRAAALDRRQVAASSYLLGYQRPWIPERKLVADDGAAVGELLHAWGAAPAWPDAETERIYRRAIQVQPVAHCALEYHRWAFRSLARPDGLRYARRMRTPIPCPVLHLHGARDPVVRPGTAAGSGRYVAGPYSWSVVPEVGHFPHEEAPEAVTRLLLRWMQET</sequence>
<dbReference type="EMBL" id="BAAAHE010000001">
    <property type="protein sequence ID" value="GAA0602960.1"/>
    <property type="molecule type" value="Genomic_DNA"/>
</dbReference>
<reference evidence="3 4" key="1">
    <citation type="journal article" date="2019" name="Int. J. Syst. Evol. Microbiol.">
        <title>The Global Catalogue of Microorganisms (GCM) 10K type strain sequencing project: providing services to taxonomists for standard genome sequencing and annotation.</title>
        <authorList>
            <consortium name="The Broad Institute Genomics Platform"/>
            <consortium name="The Broad Institute Genome Sequencing Center for Infectious Disease"/>
            <person name="Wu L."/>
            <person name="Ma J."/>
        </authorList>
    </citation>
    <scope>NUCLEOTIDE SEQUENCE [LARGE SCALE GENOMIC DNA]</scope>
    <source>
        <strain evidence="3 4">JCM 10671</strain>
    </source>
</reference>
<organism evidence="3 4">
    <name type="scientific">Sporichthya brevicatena</name>
    <dbReference type="NCBI Taxonomy" id="171442"/>
    <lineage>
        <taxon>Bacteria</taxon>
        <taxon>Bacillati</taxon>
        <taxon>Actinomycetota</taxon>
        <taxon>Actinomycetes</taxon>
        <taxon>Sporichthyales</taxon>
        <taxon>Sporichthyaceae</taxon>
        <taxon>Sporichthya</taxon>
    </lineage>
</organism>
<dbReference type="InterPro" id="IPR000073">
    <property type="entry name" value="AB_hydrolase_1"/>
</dbReference>
<name>A0ABN1G367_9ACTN</name>
<evidence type="ECO:0000313" key="3">
    <source>
        <dbReference type="EMBL" id="GAA0602960.1"/>
    </source>
</evidence>
<dbReference type="PRINTS" id="PR00111">
    <property type="entry name" value="ABHYDROLASE"/>
</dbReference>
<keyword evidence="4" id="KW-1185">Reference proteome</keyword>
<dbReference type="SUPFAM" id="SSF53474">
    <property type="entry name" value="alpha/beta-Hydrolases"/>
    <property type="match status" value="1"/>
</dbReference>
<dbReference type="PRINTS" id="PR00412">
    <property type="entry name" value="EPOXHYDRLASE"/>
</dbReference>
<dbReference type="GO" id="GO:0016787">
    <property type="term" value="F:hydrolase activity"/>
    <property type="evidence" value="ECO:0007669"/>
    <property type="project" value="UniProtKB-KW"/>
</dbReference>
<protein>
    <submittedName>
        <fullName evidence="3">Alpha/beta hydrolase</fullName>
    </submittedName>
</protein>
<proteinExistence type="predicted"/>
<dbReference type="InterPro" id="IPR029058">
    <property type="entry name" value="AB_hydrolase_fold"/>
</dbReference>
<keyword evidence="1 3" id="KW-0378">Hydrolase</keyword>
<feature type="domain" description="AB hydrolase-1" evidence="2">
    <location>
        <begin position="40"/>
        <end position="292"/>
    </location>
</feature>
<dbReference type="InterPro" id="IPR000639">
    <property type="entry name" value="Epox_hydrolase-like"/>
</dbReference>
<accession>A0ABN1G367</accession>